<name>A0A430A006_9ENTE</name>
<reference evidence="1 2" key="1">
    <citation type="submission" date="2017-05" db="EMBL/GenBank/DDBJ databases">
        <title>Vagococcus spp. assemblies.</title>
        <authorList>
            <person name="Gulvik C.A."/>
        </authorList>
    </citation>
    <scope>NUCLEOTIDE SEQUENCE [LARGE SCALE GENOMIC DNA]</scope>
    <source>
        <strain evidence="1 2">SS1995</strain>
    </source>
</reference>
<evidence type="ECO:0000313" key="2">
    <source>
        <dbReference type="Proteomes" id="UP000287857"/>
    </source>
</evidence>
<dbReference type="Proteomes" id="UP000287857">
    <property type="component" value="Unassembled WGS sequence"/>
</dbReference>
<protein>
    <submittedName>
        <fullName evidence="1">Uncharacterized protein</fullName>
    </submittedName>
</protein>
<gene>
    <name evidence="1" type="ORF">CBF37_04510</name>
</gene>
<keyword evidence="2" id="KW-1185">Reference proteome</keyword>
<organism evidence="1 2">
    <name type="scientific">Vagococcus vulneris</name>
    <dbReference type="NCBI Taxonomy" id="1977869"/>
    <lineage>
        <taxon>Bacteria</taxon>
        <taxon>Bacillati</taxon>
        <taxon>Bacillota</taxon>
        <taxon>Bacilli</taxon>
        <taxon>Lactobacillales</taxon>
        <taxon>Enterococcaceae</taxon>
        <taxon>Vagococcus</taxon>
    </lineage>
</organism>
<dbReference type="EMBL" id="NGJS01000004">
    <property type="protein sequence ID" value="RST99593.1"/>
    <property type="molecule type" value="Genomic_DNA"/>
</dbReference>
<proteinExistence type="predicted"/>
<dbReference type="AlphaFoldDB" id="A0A430A006"/>
<sequence length="115" mass="13103">MKKSTKYIIGVTSVLSLVVIGKVTSKAVKKTTESIDKMKYKMLVREKLKDDQKFLAIANDLDDEQLKTMIGILEKIESNSREEQLSSYMESAKGNVDEIKNRILDAFEDLKEGER</sequence>
<evidence type="ECO:0000313" key="1">
    <source>
        <dbReference type="EMBL" id="RST99593.1"/>
    </source>
</evidence>
<comment type="caution">
    <text evidence="1">The sequence shown here is derived from an EMBL/GenBank/DDBJ whole genome shotgun (WGS) entry which is preliminary data.</text>
</comment>
<dbReference type="RefSeq" id="WP_125983531.1">
    <property type="nucleotide sequence ID" value="NZ_NGJS01000004.1"/>
</dbReference>
<dbReference type="OrthoDB" id="2157546at2"/>
<accession>A0A430A006</accession>